<name>A0A1I2SQG6_9ACTN</name>
<dbReference type="InterPro" id="IPR012349">
    <property type="entry name" value="Split_barrel_FMN-bd"/>
</dbReference>
<evidence type="ECO:0000313" key="7">
    <source>
        <dbReference type="EMBL" id="SFG55094.1"/>
    </source>
</evidence>
<dbReference type="PROSITE" id="PS00061">
    <property type="entry name" value="ADH_SHORT"/>
    <property type="match status" value="1"/>
</dbReference>
<dbReference type="Gene3D" id="2.30.110.10">
    <property type="entry name" value="Electron Transport, Fmn-binding Protein, Chain A"/>
    <property type="match status" value="1"/>
</dbReference>
<feature type="domain" description="Ketoreductase" evidence="6">
    <location>
        <begin position="16"/>
        <end position="193"/>
    </location>
</feature>
<evidence type="ECO:0000256" key="2">
    <source>
        <dbReference type="ARBA" id="ARBA00022857"/>
    </source>
</evidence>
<dbReference type="InterPro" id="IPR004378">
    <property type="entry name" value="F420H2_quin_Rdtase"/>
</dbReference>
<feature type="compositionally biased region" description="Polar residues" evidence="5">
    <location>
        <begin position="282"/>
        <end position="301"/>
    </location>
</feature>
<dbReference type="SUPFAM" id="SSF50475">
    <property type="entry name" value="FMN-binding split barrel"/>
    <property type="match status" value="1"/>
</dbReference>
<evidence type="ECO:0000313" key="8">
    <source>
        <dbReference type="Proteomes" id="UP000181942"/>
    </source>
</evidence>
<feature type="region of interest" description="Disordered" evidence="5">
    <location>
        <begin position="269"/>
        <end position="301"/>
    </location>
</feature>
<evidence type="ECO:0000256" key="4">
    <source>
        <dbReference type="RuleBase" id="RU000363"/>
    </source>
</evidence>
<proteinExistence type="inferred from homology"/>
<protein>
    <submittedName>
        <fullName evidence="7">Deazaflavin-dependent oxidoreductase, nitroreductase family</fullName>
    </submittedName>
</protein>
<organism evidence="7 8">
    <name type="scientific">Streptomyces mirabilis</name>
    <dbReference type="NCBI Taxonomy" id="68239"/>
    <lineage>
        <taxon>Bacteria</taxon>
        <taxon>Bacillati</taxon>
        <taxon>Actinomycetota</taxon>
        <taxon>Actinomycetes</taxon>
        <taxon>Kitasatosporales</taxon>
        <taxon>Streptomycetaceae</taxon>
        <taxon>Streptomyces</taxon>
    </lineage>
</organism>
<dbReference type="PRINTS" id="PR00081">
    <property type="entry name" value="GDHRDH"/>
</dbReference>
<keyword evidence="2" id="KW-0521">NADP</keyword>
<accession>A0A1I2SQG6</accession>
<dbReference type="PANTHER" id="PTHR43391:SF14">
    <property type="entry name" value="DEHYDROGENASE_REDUCTASE SDR FAMILY PROTEIN 7-LIKE"/>
    <property type="match status" value="1"/>
</dbReference>
<evidence type="ECO:0000256" key="3">
    <source>
        <dbReference type="ARBA" id="ARBA00023002"/>
    </source>
</evidence>
<dbReference type="InterPro" id="IPR057326">
    <property type="entry name" value="KR_dom"/>
</dbReference>
<keyword evidence="3" id="KW-0560">Oxidoreductase</keyword>
<dbReference type="GO" id="GO:0016491">
    <property type="term" value="F:oxidoreductase activity"/>
    <property type="evidence" value="ECO:0007669"/>
    <property type="project" value="UniProtKB-KW"/>
</dbReference>
<sequence length="458" mass="48508">MNPFHPKPALPSLPGRVCLVTGGAAGIGLALTRALATAGAHVYVGDNSPSNLERASGNLAQLPGTASVTFAEVDVTDRAALEEWIATVHAARGRIDVLVHNAAYIHWADVDEMSVDQAQLSMRTAYDALVCSVKAVLPLMRAGGGGQIVAMGSAAGRIFVKGPSAAYAAAKAAIEAYSEMLRIELAGSNIGVTLVRPATVVGTDFFKIHVPSARMPRIADFLPATSPEKVAAATVEAIRNGRATVDIPGYLPSFYRAYAMAPGLTRKAAATGGSGRRDYATSRLTAASPTRSEPIRSSGTHQDSIIARALKKAGGNAHFVRVMSYVAPDIDRAAHRLSGGRMLLMPATLPSLMLTTTGRLSGQPRQTPLLCHLEADGSHLVVDTNFGRPPRPAWSHNLLATPRASVTRRGRTLPVTATLLEGTERAAAWNHLVEIWPAYVSFAQRSGRRLRIFRLTPA</sequence>
<evidence type="ECO:0000259" key="6">
    <source>
        <dbReference type="SMART" id="SM00822"/>
    </source>
</evidence>
<dbReference type="RefSeq" id="WP_079174505.1">
    <property type="nucleotide sequence ID" value="NZ_FONR01000022.1"/>
</dbReference>
<dbReference type="InterPro" id="IPR036291">
    <property type="entry name" value="NAD(P)-bd_dom_sf"/>
</dbReference>
<comment type="similarity">
    <text evidence="1 4">Belongs to the short-chain dehydrogenases/reductases (SDR) family.</text>
</comment>
<dbReference type="InterPro" id="IPR002347">
    <property type="entry name" value="SDR_fam"/>
</dbReference>
<dbReference type="PANTHER" id="PTHR43391">
    <property type="entry name" value="RETINOL DEHYDROGENASE-RELATED"/>
    <property type="match status" value="1"/>
</dbReference>
<dbReference type="SUPFAM" id="SSF51735">
    <property type="entry name" value="NAD(P)-binding Rossmann-fold domains"/>
    <property type="match status" value="1"/>
</dbReference>
<dbReference type="Gene3D" id="3.40.50.720">
    <property type="entry name" value="NAD(P)-binding Rossmann-like Domain"/>
    <property type="match status" value="1"/>
</dbReference>
<dbReference type="PRINTS" id="PR00080">
    <property type="entry name" value="SDRFAMILY"/>
</dbReference>
<evidence type="ECO:0000256" key="1">
    <source>
        <dbReference type="ARBA" id="ARBA00006484"/>
    </source>
</evidence>
<dbReference type="CDD" id="cd05233">
    <property type="entry name" value="SDR_c"/>
    <property type="match status" value="1"/>
</dbReference>
<dbReference type="InterPro" id="IPR020904">
    <property type="entry name" value="Sc_DH/Rdtase_CS"/>
</dbReference>
<reference evidence="7 8" key="1">
    <citation type="submission" date="2016-10" db="EMBL/GenBank/DDBJ databases">
        <authorList>
            <person name="de Groot N.N."/>
        </authorList>
    </citation>
    <scope>NUCLEOTIDE SEQUENCE [LARGE SCALE GENOMIC DNA]</scope>
    <source>
        <strain evidence="7 8">OK461</strain>
    </source>
</reference>
<dbReference type="Pfam" id="PF04075">
    <property type="entry name" value="F420H2_quin_red"/>
    <property type="match status" value="1"/>
</dbReference>
<dbReference type="EMBL" id="FONR01000022">
    <property type="protein sequence ID" value="SFG55094.1"/>
    <property type="molecule type" value="Genomic_DNA"/>
</dbReference>
<dbReference type="OrthoDB" id="9810734at2"/>
<dbReference type="SMART" id="SM00822">
    <property type="entry name" value="PKS_KR"/>
    <property type="match status" value="1"/>
</dbReference>
<evidence type="ECO:0000256" key="5">
    <source>
        <dbReference type="SAM" id="MobiDB-lite"/>
    </source>
</evidence>
<dbReference type="Pfam" id="PF00106">
    <property type="entry name" value="adh_short"/>
    <property type="match status" value="1"/>
</dbReference>
<dbReference type="AlphaFoldDB" id="A0A1I2SQG6"/>
<dbReference type="Proteomes" id="UP000181942">
    <property type="component" value="Unassembled WGS sequence"/>
</dbReference>
<gene>
    <name evidence="7" type="ORF">SAMN02787118_122141</name>
</gene>
<dbReference type="NCBIfam" id="TIGR00026">
    <property type="entry name" value="hi_GC_TIGR00026"/>
    <property type="match status" value="1"/>
</dbReference>